<evidence type="ECO:0000313" key="2">
    <source>
        <dbReference type="Proteomes" id="UP000017404"/>
    </source>
</evidence>
<dbReference type="AlphaFoldDB" id="V2UP51"/>
<name>V2UP51_9GAMM</name>
<protein>
    <submittedName>
        <fullName evidence="1">Uncharacterized protein</fullName>
    </submittedName>
</protein>
<comment type="caution">
    <text evidence="1">The sequence shown here is derived from an EMBL/GenBank/DDBJ whole genome shotgun (WGS) entry which is preliminary data.</text>
</comment>
<reference evidence="1 2" key="1">
    <citation type="submission" date="2013-10" db="EMBL/GenBank/DDBJ databases">
        <title>The Genome Sequence of Acinetobacter tjernbergiae CIP107465.</title>
        <authorList>
            <consortium name="The Broad Institute Genomics Platform"/>
            <consortium name="The Broad Institute Genome Sequencing Center for Infectious Disease"/>
            <person name="Cerqueira G."/>
            <person name="Feldgarden M."/>
            <person name="Courvalin P."/>
            <person name="Grillot-Courvalin C."/>
            <person name="Clermont D."/>
            <person name="Rocha E."/>
            <person name="Yoon E.-J."/>
            <person name="Nemec A."/>
            <person name="Young S.K."/>
            <person name="Zeng Q."/>
            <person name="Gargeya S."/>
            <person name="Fitzgerald M."/>
            <person name="Abouelleil A."/>
            <person name="Alvarado L."/>
            <person name="Berlin A.M."/>
            <person name="Chapman S.B."/>
            <person name="Gainer-Dewar J."/>
            <person name="Goldberg J."/>
            <person name="Gnerre S."/>
            <person name="Griggs A."/>
            <person name="Gujja S."/>
            <person name="Hansen M."/>
            <person name="Howarth C."/>
            <person name="Imamovic A."/>
            <person name="Ireland A."/>
            <person name="Larimer J."/>
            <person name="McCowan C."/>
            <person name="Murphy C."/>
            <person name="Pearson M."/>
            <person name="Poon T.W."/>
            <person name="Priest M."/>
            <person name="Roberts A."/>
            <person name="Saif S."/>
            <person name="Shea T."/>
            <person name="Sykes S."/>
            <person name="Wortman J."/>
            <person name="Nusbaum C."/>
            <person name="Birren B."/>
        </authorList>
    </citation>
    <scope>NUCLEOTIDE SEQUENCE [LARGE SCALE GENOMIC DNA]</scope>
    <source>
        <strain evidence="1 2">CIP 107465</strain>
    </source>
</reference>
<accession>V2UP51</accession>
<sequence>MNTTTNTFVFSTDREIQSYKGKEKRYNQR</sequence>
<organism evidence="1 2">
    <name type="scientific">Acinetobacter tjernbergiae DSM 14971 = CIP 107465</name>
    <dbReference type="NCBI Taxonomy" id="1120928"/>
    <lineage>
        <taxon>Bacteria</taxon>
        <taxon>Pseudomonadati</taxon>
        <taxon>Pseudomonadota</taxon>
        <taxon>Gammaproteobacteria</taxon>
        <taxon>Moraxellales</taxon>
        <taxon>Moraxellaceae</taxon>
        <taxon>Acinetobacter</taxon>
    </lineage>
</organism>
<proteinExistence type="predicted"/>
<evidence type="ECO:0000313" key="1">
    <source>
        <dbReference type="EMBL" id="ESK56508.1"/>
    </source>
</evidence>
<gene>
    <name evidence="1" type="ORF">F990_01069</name>
</gene>
<dbReference type="PATRIC" id="fig|1120928.5.peg.1095"/>
<dbReference type="Proteomes" id="UP000017404">
    <property type="component" value="Unassembled WGS sequence"/>
</dbReference>
<dbReference type="EMBL" id="AYEV01000008">
    <property type="protein sequence ID" value="ESK56508.1"/>
    <property type="molecule type" value="Genomic_DNA"/>
</dbReference>
<keyword evidence="2" id="KW-1185">Reference proteome</keyword>